<dbReference type="EMBL" id="JAPFQP010000002">
    <property type="protein sequence ID" value="MCX2719533.1"/>
    <property type="molecule type" value="Genomic_DNA"/>
</dbReference>
<protein>
    <submittedName>
        <fullName evidence="2">Uncharacterized protein</fullName>
    </submittedName>
</protein>
<evidence type="ECO:0000256" key="1">
    <source>
        <dbReference type="SAM" id="Phobius"/>
    </source>
</evidence>
<dbReference type="Proteomes" id="UP001207116">
    <property type="component" value="Unassembled WGS sequence"/>
</dbReference>
<evidence type="ECO:0000313" key="2">
    <source>
        <dbReference type="EMBL" id="MCX2719533.1"/>
    </source>
</evidence>
<accession>A0AAE3MLD3</accession>
<organism evidence="2 3">
    <name type="scientific">Lentiprolixibacter aurantiacus</name>
    <dbReference type="NCBI Taxonomy" id="2993939"/>
    <lineage>
        <taxon>Bacteria</taxon>
        <taxon>Pseudomonadati</taxon>
        <taxon>Bacteroidota</taxon>
        <taxon>Flavobacteriia</taxon>
        <taxon>Flavobacteriales</taxon>
        <taxon>Flavobacteriaceae</taxon>
        <taxon>Lentiprolixibacter</taxon>
    </lineage>
</organism>
<keyword evidence="1" id="KW-0472">Membrane</keyword>
<proteinExistence type="predicted"/>
<feature type="transmembrane region" description="Helical" evidence="1">
    <location>
        <begin position="52"/>
        <end position="74"/>
    </location>
</feature>
<keyword evidence="1" id="KW-1133">Transmembrane helix</keyword>
<name>A0AAE3MLD3_9FLAO</name>
<feature type="transmembrane region" description="Helical" evidence="1">
    <location>
        <begin position="110"/>
        <end position="130"/>
    </location>
</feature>
<keyword evidence="3" id="KW-1185">Reference proteome</keyword>
<keyword evidence="1" id="KW-0812">Transmembrane</keyword>
<dbReference type="AlphaFoldDB" id="A0AAE3MLD3"/>
<dbReference type="RefSeq" id="WP_266012230.1">
    <property type="nucleotide sequence ID" value="NZ_JAPFQP010000002.1"/>
</dbReference>
<comment type="caution">
    <text evidence="2">The sequence shown here is derived from an EMBL/GenBank/DDBJ whole genome shotgun (WGS) entry which is preliminary data.</text>
</comment>
<gene>
    <name evidence="2" type="ORF">OO016_07965</name>
</gene>
<evidence type="ECO:0000313" key="3">
    <source>
        <dbReference type="Proteomes" id="UP001207116"/>
    </source>
</evidence>
<reference evidence="2" key="1">
    <citation type="submission" date="2022-11" db="EMBL/GenBank/DDBJ databases">
        <title>The characterization of three novel Bacteroidetes species and genomic analysis of their roles in tidal elemental geochemical cycles.</title>
        <authorList>
            <person name="Ma K.-J."/>
        </authorList>
    </citation>
    <scope>NUCLEOTIDE SEQUENCE</scope>
    <source>
        <strain evidence="2">M415</strain>
    </source>
</reference>
<feature type="transmembrane region" description="Helical" evidence="1">
    <location>
        <begin position="5"/>
        <end position="24"/>
    </location>
</feature>
<sequence>MRLSIIPNLIYALVIMVSTIPWYLHYTIPEGAANYKIGILNISSHGFYDAQVFTWFISLKLMVIVPMFIWFITYHTWWRYAILSPLILYLFQFWEAFQEGYLIIEAYGNYRVFPLVLLSVFLLFTLSRIVRRHSRSLDTYDRISREIDHLIDKLGEERSGVANYRERYEEILAQLVGKEAADAKLSELKSLQQELQRKLAT</sequence>